<gene>
    <name evidence="1" type="ORF">HRJ53_11730</name>
</gene>
<keyword evidence="2" id="KW-1185">Reference proteome</keyword>
<evidence type="ECO:0000313" key="2">
    <source>
        <dbReference type="Proteomes" id="UP000567293"/>
    </source>
</evidence>
<dbReference type="Proteomes" id="UP000567293">
    <property type="component" value="Unassembled WGS sequence"/>
</dbReference>
<organism evidence="1 2">
    <name type="scientific">Candidatus Acidiferrum panamense</name>
    <dbReference type="NCBI Taxonomy" id="2741543"/>
    <lineage>
        <taxon>Bacteria</taxon>
        <taxon>Pseudomonadati</taxon>
        <taxon>Acidobacteriota</taxon>
        <taxon>Terriglobia</taxon>
        <taxon>Candidatus Acidiferrales</taxon>
        <taxon>Candidatus Acidiferrum</taxon>
    </lineage>
</organism>
<dbReference type="EMBL" id="JACDQQ010001141">
    <property type="protein sequence ID" value="MBA0085657.1"/>
    <property type="molecule type" value="Genomic_DNA"/>
</dbReference>
<proteinExistence type="predicted"/>
<reference evidence="1" key="1">
    <citation type="submission" date="2020-06" db="EMBL/GenBank/DDBJ databases">
        <title>Legume-microbial interactions unlock mineral nutrients during tropical forest succession.</title>
        <authorList>
            <person name="Epihov D.Z."/>
        </authorList>
    </citation>
    <scope>NUCLEOTIDE SEQUENCE [LARGE SCALE GENOMIC DNA]</scope>
    <source>
        <strain evidence="1">Pan2503</strain>
    </source>
</reference>
<evidence type="ECO:0000313" key="1">
    <source>
        <dbReference type="EMBL" id="MBA0085657.1"/>
    </source>
</evidence>
<sequence length="95" mass="9884">YVTEYATISNVPTAVGQMPLEPPIADYTVSIPGVSPSFQAATRMVKLSTDTTCSILFGPPGTNATTTNSRMPAGAYDYHGVPEGRGFVVSVVGNS</sequence>
<comment type="caution">
    <text evidence="1">The sequence shown here is derived from an EMBL/GenBank/DDBJ whole genome shotgun (WGS) entry which is preliminary data.</text>
</comment>
<name>A0A7V8NQI1_9BACT</name>
<feature type="non-terminal residue" evidence="1">
    <location>
        <position position="1"/>
    </location>
</feature>
<dbReference type="AlphaFoldDB" id="A0A7V8NQI1"/>
<accession>A0A7V8NQI1</accession>
<protein>
    <submittedName>
        <fullName evidence="1">Uncharacterized protein</fullName>
    </submittedName>
</protein>